<feature type="non-terminal residue" evidence="1">
    <location>
        <position position="63"/>
    </location>
</feature>
<reference evidence="1" key="2">
    <citation type="journal article" date="2021" name="Genome Biol. Evol.">
        <title>Developing a high-quality reference genome for a parasitic bivalve with doubly uniparental inheritance (Bivalvia: Unionida).</title>
        <authorList>
            <person name="Smith C.H."/>
        </authorList>
    </citation>
    <scope>NUCLEOTIDE SEQUENCE</scope>
    <source>
        <strain evidence="1">CHS0354</strain>
        <tissue evidence="1">Mantle</tissue>
    </source>
</reference>
<organism evidence="1 2">
    <name type="scientific">Potamilus streckersoni</name>
    <dbReference type="NCBI Taxonomy" id="2493646"/>
    <lineage>
        <taxon>Eukaryota</taxon>
        <taxon>Metazoa</taxon>
        <taxon>Spiralia</taxon>
        <taxon>Lophotrochozoa</taxon>
        <taxon>Mollusca</taxon>
        <taxon>Bivalvia</taxon>
        <taxon>Autobranchia</taxon>
        <taxon>Heteroconchia</taxon>
        <taxon>Palaeoheterodonta</taxon>
        <taxon>Unionida</taxon>
        <taxon>Unionoidea</taxon>
        <taxon>Unionidae</taxon>
        <taxon>Ambleminae</taxon>
        <taxon>Lampsilini</taxon>
        <taxon>Potamilus</taxon>
    </lineage>
</organism>
<dbReference type="Proteomes" id="UP001195483">
    <property type="component" value="Unassembled WGS sequence"/>
</dbReference>
<evidence type="ECO:0000313" key="1">
    <source>
        <dbReference type="EMBL" id="KAK3595047.1"/>
    </source>
</evidence>
<keyword evidence="2" id="KW-1185">Reference proteome</keyword>
<evidence type="ECO:0000313" key="2">
    <source>
        <dbReference type="Proteomes" id="UP001195483"/>
    </source>
</evidence>
<comment type="caution">
    <text evidence="1">The sequence shown here is derived from an EMBL/GenBank/DDBJ whole genome shotgun (WGS) entry which is preliminary data.</text>
</comment>
<name>A0AAE0SNF1_9BIVA</name>
<dbReference type="AlphaFoldDB" id="A0AAE0SNF1"/>
<reference evidence="1" key="1">
    <citation type="journal article" date="2021" name="Genome Biol. Evol.">
        <title>A High-Quality Reference Genome for a Parasitic Bivalve with Doubly Uniparental Inheritance (Bivalvia: Unionida).</title>
        <authorList>
            <person name="Smith C.H."/>
        </authorList>
    </citation>
    <scope>NUCLEOTIDE SEQUENCE</scope>
    <source>
        <strain evidence="1">CHS0354</strain>
    </source>
</reference>
<sequence>MLRLLLSSETENIKVTKARRMMRLKDMSNDKVKESVMKVLTGKKRAAARVVERTYTRLRYIDM</sequence>
<reference evidence="1" key="3">
    <citation type="submission" date="2023-05" db="EMBL/GenBank/DDBJ databases">
        <authorList>
            <person name="Smith C.H."/>
        </authorList>
    </citation>
    <scope>NUCLEOTIDE SEQUENCE</scope>
    <source>
        <strain evidence="1">CHS0354</strain>
        <tissue evidence="1">Mantle</tissue>
    </source>
</reference>
<accession>A0AAE0SNF1</accession>
<proteinExistence type="predicted"/>
<gene>
    <name evidence="1" type="ORF">CHS0354_002327</name>
</gene>
<dbReference type="EMBL" id="JAEAOA010000200">
    <property type="protein sequence ID" value="KAK3595047.1"/>
    <property type="molecule type" value="Genomic_DNA"/>
</dbReference>
<protein>
    <submittedName>
        <fullName evidence="1">Uncharacterized protein</fullName>
    </submittedName>
</protein>